<organism evidence="1 2">
    <name type="scientific">Thraustotheca clavata</name>
    <dbReference type="NCBI Taxonomy" id="74557"/>
    <lineage>
        <taxon>Eukaryota</taxon>
        <taxon>Sar</taxon>
        <taxon>Stramenopiles</taxon>
        <taxon>Oomycota</taxon>
        <taxon>Saprolegniomycetes</taxon>
        <taxon>Saprolegniales</taxon>
        <taxon>Achlyaceae</taxon>
        <taxon>Thraustotheca</taxon>
    </lineage>
</organism>
<protein>
    <recommendedName>
        <fullName evidence="3">Retrotransposon gag domain-containing protein</fullName>
    </recommendedName>
</protein>
<proteinExistence type="predicted"/>
<evidence type="ECO:0000313" key="2">
    <source>
        <dbReference type="Proteomes" id="UP000243217"/>
    </source>
</evidence>
<dbReference type="Proteomes" id="UP000243217">
    <property type="component" value="Unassembled WGS sequence"/>
</dbReference>
<evidence type="ECO:0008006" key="3">
    <source>
        <dbReference type="Google" id="ProtNLM"/>
    </source>
</evidence>
<comment type="caution">
    <text evidence="1">The sequence shown here is derived from an EMBL/GenBank/DDBJ whole genome shotgun (WGS) entry which is preliminary data.</text>
</comment>
<reference evidence="1 2" key="1">
    <citation type="journal article" date="2014" name="Genome Biol. Evol.">
        <title>The secreted proteins of Achlya hypogyna and Thraustotheca clavata identify the ancestral oomycete secretome and reveal gene acquisitions by horizontal gene transfer.</title>
        <authorList>
            <person name="Misner I."/>
            <person name="Blouin N."/>
            <person name="Leonard G."/>
            <person name="Richards T.A."/>
            <person name="Lane C.E."/>
        </authorList>
    </citation>
    <scope>NUCLEOTIDE SEQUENCE [LARGE SCALE GENOMIC DNA]</scope>
    <source>
        <strain evidence="1 2">ATCC 34112</strain>
    </source>
</reference>
<sequence length="104" mass="11860">MPQYKGLVDENLDAFMWNAKVFFAAKNLDWQLSANQKRCMAMIVASLRGVAGSWYQDYVTRTNQPPHDLDELEMLLRAECVPPDLQHLRDALSALNQKSCSSLE</sequence>
<evidence type="ECO:0000313" key="1">
    <source>
        <dbReference type="EMBL" id="OQR87777.1"/>
    </source>
</evidence>
<name>A0A1V9YQ50_9STRA</name>
<dbReference type="EMBL" id="JNBS01003374">
    <property type="protein sequence ID" value="OQR87777.1"/>
    <property type="molecule type" value="Genomic_DNA"/>
</dbReference>
<keyword evidence="2" id="KW-1185">Reference proteome</keyword>
<dbReference type="STRING" id="74557.A0A1V9YQ50"/>
<dbReference type="AlphaFoldDB" id="A0A1V9YQ50"/>
<accession>A0A1V9YQ50</accession>
<gene>
    <name evidence="1" type="ORF">THRCLA_22907</name>
</gene>
<dbReference type="OrthoDB" id="78826at2759"/>